<accession>A0A374NA95</accession>
<dbReference type="Pfam" id="PF01381">
    <property type="entry name" value="HTH_3"/>
    <property type="match status" value="1"/>
</dbReference>
<dbReference type="CDD" id="cd00093">
    <property type="entry name" value="HTH_XRE"/>
    <property type="match status" value="1"/>
</dbReference>
<dbReference type="EMBL" id="QSOE01000130">
    <property type="protein sequence ID" value="RGI80428.1"/>
    <property type="molecule type" value="Genomic_DNA"/>
</dbReference>
<dbReference type="InterPro" id="IPR001387">
    <property type="entry name" value="Cro/C1-type_HTH"/>
</dbReference>
<dbReference type="Proteomes" id="UP000262524">
    <property type="component" value="Unassembled WGS sequence"/>
</dbReference>
<sequence length="129" mass="14627">MTDFKDILIKYMEELDCSSKELADSSGLSAATISRYRSGERIPDVQSDNLKQLIYGIVKLAQKRNLSSINDITVHSDFLRFLPDISADFSILQANLNTLFTMLSINTSEFARFLNYDASYISRIKSGKR</sequence>
<proteinExistence type="predicted"/>
<dbReference type="InterPro" id="IPR010982">
    <property type="entry name" value="Lambda_DNA-bd_dom_sf"/>
</dbReference>
<gene>
    <name evidence="2" type="ORF">DXD91_13570</name>
</gene>
<name>A0A374NA95_9FIRM</name>
<dbReference type="SUPFAM" id="SSF47413">
    <property type="entry name" value="lambda repressor-like DNA-binding domains"/>
    <property type="match status" value="1"/>
</dbReference>
<dbReference type="RefSeq" id="WP_117983523.1">
    <property type="nucleotide sequence ID" value="NZ_QSOE01000130.1"/>
</dbReference>
<evidence type="ECO:0000313" key="3">
    <source>
        <dbReference type="Proteomes" id="UP000262524"/>
    </source>
</evidence>
<dbReference type="Gene3D" id="1.10.260.40">
    <property type="entry name" value="lambda repressor-like DNA-binding domains"/>
    <property type="match status" value="1"/>
</dbReference>
<reference evidence="2 3" key="1">
    <citation type="submission" date="2018-08" db="EMBL/GenBank/DDBJ databases">
        <title>A genome reference for cultivated species of the human gut microbiota.</title>
        <authorList>
            <person name="Zou Y."/>
            <person name="Xue W."/>
            <person name="Luo G."/>
        </authorList>
    </citation>
    <scope>NUCLEOTIDE SEQUENCE [LARGE SCALE GENOMIC DNA]</scope>
    <source>
        <strain evidence="2 3">TM10-1AC</strain>
    </source>
</reference>
<dbReference type="PROSITE" id="PS50943">
    <property type="entry name" value="HTH_CROC1"/>
    <property type="match status" value="1"/>
</dbReference>
<comment type="caution">
    <text evidence="2">The sequence shown here is derived from an EMBL/GenBank/DDBJ whole genome shotgun (WGS) entry which is preliminary data.</text>
</comment>
<dbReference type="AlphaFoldDB" id="A0A374NA95"/>
<dbReference type="GO" id="GO:0003677">
    <property type="term" value="F:DNA binding"/>
    <property type="evidence" value="ECO:0007669"/>
    <property type="project" value="InterPro"/>
</dbReference>
<evidence type="ECO:0000259" key="1">
    <source>
        <dbReference type="PROSITE" id="PS50943"/>
    </source>
</evidence>
<organism evidence="2 3">
    <name type="scientific">Anaerobutyricum hallii</name>
    <dbReference type="NCBI Taxonomy" id="39488"/>
    <lineage>
        <taxon>Bacteria</taxon>
        <taxon>Bacillati</taxon>
        <taxon>Bacillota</taxon>
        <taxon>Clostridia</taxon>
        <taxon>Lachnospirales</taxon>
        <taxon>Lachnospiraceae</taxon>
        <taxon>Anaerobutyricum</taxon>
    </lineage>
</organism>
<evidence type="ECO:0000313" key="2">
    <source>
        <dbReference type="EMBL" id="RGI80428.1"/>
    </source>
</evidence>
<protein>
    <submittedName>
        <fullName evidence="2">XRE family transcriptional regulator</fullName>
    </submittedName>
</protein>
<feature type="domain" description="HTH cro/C1-type" evidence="1">
    <location>
        <begin position="8"/>
        <end position="46"/>
    </location>
</feature>